<sequence length="72" mass="8027">MPIADELLQMKVIHDEEYSNISAAEPSQAKMRELYKALKTVKAKSAFYTSLQKNEKILVEELGGSASGETEH</sequence>
<evidence type="ECO:0000259" key="1">
    <source>
        <dbReference type="Pfam" id="PF00619"/>
    </source>
</evidence>
<dbReference type="Pfam" id="PF00619">
    <property type="entry name" value="CARD"/>
    <property type="match status" value="1"/>
</dbReference>
<dbReference type="InterPro" id="IPR011029">
    <property type="entry name" value="DEATH-like_dom_sf"/>
</dbReference>
<dbReference type="SUPFAM" id="SSF47986">
    <property type="entry name" value="DEATH domain"/>
    <property type="match status" value="1"/>
</dbReference>
<comment type="caution">
    <text evidence="2">The sequence shown here is derived from an EMBL/GenBank/DDBJ whole genome shotgun (WGS) entry which is preliminary data.</text>
</comment>
<dbReference type="Proteomes" id="UP001557470">
    <property type="component" value="Unassembled WGS sequence"/>
</dbReference>
<reference evidence="2 3" key="1">
    <citation type="submission" date="2024-06" db="EMBL/GenBank/DDBJ databases">
        <authorList>
            <person name="Pan Q."/>
            <person name="Wen M."/>
            <person name="Jouanno E."/>
            <person name="Zahm M."/>
            <person name="Klopp C."/>
            <person name="Cabau C."/>
            <person name="Louis A."/>
            <person name="Berthelot C."/>
            <person name="Parey E."/>
            <person name="Roest Crollius H."/>
            <person name="Montfort J."/>
            <person name="Robinson-Rechavi M."/>
            <person name="Bouchez O."/>
            <person name="Lampietro C."/>
            <person name="Lopez Roques C."/>
            <person name="Donnadieu C."/>
            <person name="Postlethwait J."/>
            <person name="Bobe J."/>
            <person name="Verreycken H."/>
            <person name="Guiguen Y."/>
        </authorList>
    </citation>
    <scope>NUCLEOTIDE SEQUENCE [LARGE SCALE GENOMIC DNA]</scope>
    <source>
        <strain evidence="2">Up_M1</strain>
        <tissue evidence="2">Testis</tissue>
    </source>
</reference>
<accession>A0ABD0X7W1</accession>
<dbReference type="InterPro" id="IPR001315">
    <property type="entry name" value="CARD"/>
</dbReference>
<gene>
    <name evidence="2" type="ORF">UPYG_G00054190</name>
</gene>
<feature type="domain" description="CARD" evidence="1">
    <location>
        <begin position="3"/>
        <end position="64"/>
    </location>
</feature>
<evidence type="ECO:0000313" key="3">
    <source>
        <dbReference type="Proteomes" id="UP001557470"/>
    </source>
</evidence>
<organism evidence="2 3">
    <name type="scientific">Umbra pygmaea</name>
    <name type="common">Eastern mudminnow</name>
    <dbReference type="NCBI Taxonomy" id="75934"/>
    <lineage>
        <taxon>Eukaryota</taxon>
        <taxon>Metazoa</taxon>
        <taxon>Chordata</taxon>
        <taxon>Craniata</taxon>
        <taxon>Vertebrata</taxon>
        <taxon>Euteleostomi</taxon>
        <taxon>Actinopterygii</taxon>
        <taxon>Neopterygii</taxon>
        <taxon>Teleostei</taxon>
        <taxon>Protacanthopterygii</taxon>
        <taxon>Esociformes</taxon>
        <taxon>Umbridae</taxon>
        <taxon>Umbra</taxon>
    </lineage>
</organism>
<keyword evidence="3" id="KW-1185">Reference proteome</keyword>
<evidence type="ECO:0000313" key="2">
    <source>
        <dbReference type="EMBL" id="KAL1005078.1"/>
    </source>
</evidence>
<dbReference type="Gene3D" id="1.10.533.10">
    <property type="entry name" value="Death Domain, Fas"/>
    <property type="match status" value="1"/>
</dbReference>
<protein>
    <recommendedName>
        <fullName evidence="1">CARD domain-containing protein</fullName>
    </recommendedName>
</protein>
<dbReference type="AlphaFoldDB" id="A0ABD0X7W1"/>
<name>A0ABD0X7W1_UMBPY</name>
<dbReference type="EMBL" id="JAGEUA010000002">
    <property type="protein sequence ID" value="KAL1005078.1"/>
    <property type="molecule type" value="Genomic_DNA"/>
</dbReference>
<proteinExistence type="predicted"/>